<proteinExistence type="predicted"/>
<accession>A0AAN7UD58</accession>
<gene>
    <name evidence="1" type="ORF">RRF57_000552</name>
</gene>
<name>A0AAN7UD58_9PEZI</name>
<protein>
    <submittedName>
        <fullName evidence="1">Uncharacterized protein</fullName>
    </submittedName>
</protein>
<evidence type="ECO:0000313" key="2">
    <source>
        <dbReference type="Proteomes" id="UP001305414"/>
    </source>
</evidence>
<organism evidence="1 2">
    <name type="scientific">Xylaria bambusicola</name>
    <dbReference type="NCBI Taxonomy" id="326684"/>
    <lineage>
        <taxon>Eukaryota</taxon>
        <taxon>Fungi</taxon>
        <taxon>Dikarya</taxon>
        <taxon>Ascomycota</taxon>
        <taxon>Pezizomycotina</taxon>
        <taxon>Sordariomycetes</taxon>
        <taxon>Xylariomycetidae</taxon>
        <taxon>Xylariales</taxon>
        <taxon>Xylariaceae</taxon>
        <taxon>Xylaria</taxon>
    </lineage>
</organism>
<reference evidence="1 2" key="1">
    <citation type="submission" date="2023-10" db="EMBL/GenBank/DDBJ databases">
        <title>Draft genome sequence of Xylaria bambusicola isolate GMP-LS, the root and basal stem rot pathogen of sugarcane in Indonesia.</title>
        <authorList>
            <person name="Selvaraj P."/>
            <person name="Muralishankar V."/>
            <person name="Muruganantham S."/>
            <person name="Sp S."/>
            <person name="Haryani S."/>
            <person name="Lau K.J.X."/>
            <person name="Naqvi N.I."/>
        </authorList>
    </citation>
    <scope>NUCLEOTIDE SEQUENCE [LARGE SCALE GENOMIC DNA]</scope>
    <source>
        <strain evidence="1">GMP-LS</strain>
    </source>
</reference>
<dbReference type="Proteomes" id="UP001305414">
    <property type="component" value="Unassembled WGS sequence"/>
</dbReference>
<comment type="caution">
    <text evidence="1">The sequence shown here is derived from an EMBL/GenBank/DDBJ whole genome shotgun (WGS) entry which is preliminary data.</text>
</comment>
<evidence type="ECO:0000313" key="1">
    <source>
        <dbReference type="EMBL" id="KAK5624836.1"/>
    </source>
</evidence>
<dbReference type="AlphaFoldDB" id="A0AAN7UD58"/>
<dbReference type="EMBL" id="JAWHQM010000002">
    <property type="protein sequence ID" value="KAK5624836.1"/>
    <property type="molecule type" value="Genomic_DNA"/>
</dbReference>
<keyword evidence="2" id="KW-1185">Reference proteome</keyword>
<sequence>MHIIEILDLETTKKLIDAETLEPSDGQRGRERRQQHVRLREFTENMVWSRFGPFPFNGIV</sequence>